<accession>A0AAE0TNR0</accession>
<feature type="transmembrane region" description="Helical" evidence="6">
    <location>
        <begin position="392"/>
        <end position="411"/>
    </location>
</feature>
<protein>
    <submittedName>
        <fullName evidence="7">Uncharacterized protein</fullName>
    </submittedName>
</protein>
<feature type="region of interest" description="Disordered" evidence="5">
    <location>
        <begin position="1"/>
        <end position="40"/>
    </location>
</feature>
<dbReference type="EMBL" id="JAUTXT010000052">
    <property type="protein sequence ID" value="KAK3670712.1"/>
    <property type="molecule type" value="Genomic_DNA"/>
</dbReference>
<sequence length="559" mass="59894">MPPKILDPASSQVDDSIASIEVTTNQPRTDEQDRGAGSTTIEPFDWVEDPALASEAENQYPTGAKFWFITLSVALLLLVGGMDASIIATAVPSIIDHFRTVADIGWIFSVKIMLMVSTCIFMLGTILCASATSSKIVVLGRAVTGPATSSQIAGAFTLLQIGLPLRLRPVYAGAGGAVETVAVIAAPVLGGVLTQKLSWRWCFWISLPPSFLTLLFLTFFFSDPRKSTSATMAWREIITELDLFGTLCFVPGMTCLFLALTWAGSKYAFDSAVVLCLYGAFAVLLVAFVWDQHRKGEKATLPPRIFKQRSILAGFIFSLGCGSSLMVFEWVSKANTVNGVVWCPDLIQYLPTYYQVIRGYTPGKSGYLMLPTVGGFLVGMVLHGSLTSITGYFSPWMLLGSTLLPLAAGLLTTWTLESNLTKLVAYPALIGFAAGIGFQGPQSAAQTVLSDADGPLGLAVILFAQHFGSALFGSIAQTIFTNRLAANLHDLVPGLNASSVASMGFSEIRGAVAASRLQEVLLGLDRSLIQTWYLGVGLACMTMLGSISMEWVSVKHKKN</sequence>
<dbReference type="Pfam" id="PF07690">
    <property type="entry name" value="MFS_1"/>
    <property type="match status" value="1"/>
</dbReference>
<dbReference type="AlphaFoldDB" id="A0AAE0TNR0"/>
<feature type="transmembrane region" description="Helical" evidence="6">
    <location>
        <begin position="243"/>
        <end position="265"/>
    </location>
</feature>
<dbReference type="GO" id="GO:0022857">
    <property type="term" value="F:transmembrane transporter activity"/>
    <property type="evidence" value="ECO:0007669"/>
    <property type="project" value="InterPro"/>
</dbReference>
<evidence type="ECO:0000256" key="4">
    <source>
        <dbReference type="ARBA" id="ARBA00023136"/>
    </source>
</evidence>
<comment type="caution">
    <text evidence="7">The sequence shown here is derived from an EMBL/GenBank/DDBJ whole genome shotgun (WGS) entry which is preliminary data.</text>
</comment>
<feature type="transmembrane region" description="Helical" evidence="6">
    <location>
        <begin position="66"/>
        <end position="91"/>
    </location>
</feature>
<dbReference type="InterPro" id="IPR036259">
    <property type="entry name" value="MFS_trans_sf"/>
</dbReference>
<evidence type="ECO:0000313" key="7">
    <source>
        <dbReference type="EMBL" id="KAK3670712.1"/>
    </source>
</evidence>
<keyword evidence="2 6" id="KW-0812">Transmembrane</keyword>
<dbReference type="Proteomes" id="UP001274830">
    <property type="component" value="Unassembled WGS sequence"/>
</dbReference>
<feature type="transmembrane region" description="Helical" evidence="6">
    <location>
        <begin position="532"/>
        <end position="552"/>
    </location>
</feature>
<feature type="transmembrane region" description="Helical" evidence="6">
    <location>
        <begin position="423"/>
        <end position="440"/>
    </location>
</feature>
<feature type="transmembrane region" description="Helical" evidence="6">
    <location>
        <begin position="138"/>
        <end position="159"/>
    </location>
</feature>
<feature type="transmembrane region" description="Helical" evidence="6">
    <location>
        <begin position="198"/>
        <end position="222"/>
    </location>
</feature>
<feature type="transmembrane region" description="Helical" evidence="6">
    <location>
        <begin position="271"/>
        <end position="290"/>
    </location>
</feature>
<comment type="subcellular location">
    <subcellularLocation>
        <location evidence="1">Membrane</location>
        <topology evidence="1">Multi-pass membrane protein</topology>
    </subcellularLocation>
</comment>
<feature type="transmembrane region" description="Helical" evidence="6">
    <location>
        <begin position="311"/>
        <end position="331"/>
    </location>
</feature>
<feature type="transmembrane region" description="Helical" evidence="6">
    <location>
        <begin position="112"/>
        <end position="132"/>
    </location>
</feature>
<evidence type="ECO:0000256" key="1">
    <source>
        <dbReference type="ARBA" id="ARBA00004141"/>
    </source>
</evidence>
<name>A0AAE0TNR0_9PEZI</name>
<keyword evidence="3 6" id="KW-1133">Transmembrane helix</keyword>
<evidence type="ECO:0000313" key="8">
    <source>
        <dbReference type="Proteomes" id="UP001274830"/>
    </source>
</evidence>
<dbReference type="GO" id="GO:0005886">
    <property type="term" value="C:plasma membrane"/>
    <property type="evidence" value="ECO:0007669"/>
    <property type="project" value="TreeGrafter"/>
</dbReference>
<gene>
    <name evidence="7" type="ORF">LTR78_009404</name>
</gene>
<keyword evidence="4 6" id="KW-0472">Membrane</keyword>
<evidence type="ECO:0000256" key="5">
    <source>
        <dbReference type="SAM" id="MobiDB-lite"/>
    </source>
</evidence>
<proteinExistence type="predicted"/>
<evidence type="ECO:0000256" key="3">
    <source>
        <dbReference type="ARBA" id="ARBA00022989"/>
    </source>
</evidence>
<dbReference type="InterPro" id="IPR011701">
    <property type="entry name" value="MFS"/>
</dbReference>
<dbReference type="PANTHER" id="PTHR23501">
    <property type="entry name" value="MAJOR FACILITATOR SUPERFAMILY"/>
    <property type="match status" value="1"/>
</dbReference>
<feature type="transmembrane region" description="Helical" evidence="6">
    <location>
        <begin position="366"/>
        <end position="386"/>
    </location>
</feature>
<reference evidence="7" key="1">
    <citation type="submission" date="2023-07" db="EMBL/GenBank/DDBJ databases">
        <title>Black Yeasts Isolated from many extreme environments.</title>
        <authorList>
            <person name="Coleine C."/>
            <person name="Stajich J.E."/>
            <person name="Selbmann L."/>
        </authorList>
    </citation>
    <scope>NUCLEOTIDE SEQUENCE</scope>
    <source>
        <strain evidence="7">CCFEE 5485</strain>
    </source>
</reference>
<feature type="transmembrane region" description="Helical" evidence="6">
    <location>
        <begin position="171"/>
        <end position="192"/>
    </location>
</feature>
<dbReference type="PANTHER" id="PTHR23501:SF199">
    <property type="entry name" value="MFS EFFLUX TRANSPORTER INPD-RELATED"/>
    <property type="match status" value="1"/>
</dbReference>
<evidence type="ECO:0000256" key="6">
    <source>
        <dbReference type="SAM" id="Phobius"/>
    </source>
</evidence>
<organism evidence="7 8">
    <name type="scientific">Recurvomyces mirabilis</name>
    <dbReference type="NCBI Taxonomy" id="574656"/>
    <lineage>
        <taxon>Eukaryota</taxon>
        <taxon>Fungi</taxon>
        <taxon>Dikarya</taxon>
        <taxon>Ascomycota</taxon>
        <taxon>Pezizomycotina</taxon>
        <taxon>Dothideomycetes</taxon>
        <taxon>Dothideomycetidae</taxon>
        <taxon>Mycosphaerellales</taxon>
        <taxon>Teratosphaeriaceae</taxon>
        <taxon>Recurvomyces</taxon>
    </lineage>
</organism>
<dbReference type="SUPFAM" id="SSF103473">
    <property type="entry name" value="MFS general substrate transporter"/>
    <property type="match status" value="1"/>
</dbReference>
<dbReference type="Gene3D" id="1.20.1250.20">
    <property type="entry name" value="MFS general substrate transporter like domains"/>
    <property type="match status" value="2"/>
</dbReference>
<evidence type="ECO:0000256" key="2">
    <source>
        <dbReference type="ARBA" id="ARBA00022692"/>
    </source>
</evidence>
<keyword evidence="8" id="KW-1185">Reference proteome</keyword>